<keyword evidence="2" id="KW-1133">Transmembrane helix</keyword>
<proteinExistence type="predicted"/>
<evidence type="ECO:0000256" key="2">
    <source>
        <dbReference type="SAM" id="Phobius"/>
    </source>
</evidence>
<dbReference type="Proteomes" id="UP000469558">
    <property type="component" value="Unassembled WGS sequence"/>
</dbReference>
<dbReference type="InterPro" id="IPR055561">
    <property type="entry name" value="DUF7137"/>
</dbReference>
<evidence type="ECO:0000259" key="3">
    <source>
        <dbReference type="Pfam" id="PF23585"/>
    </source>
</evidence>
<keyword evidence="2" id="KW-0812">Transmembrane</keyword>
<evidence type="ECO:0000313" key="4">
    <source>
        <dbReference type="EMBL" id="TVY75684.1"/>
    </source>
</evidence>
<dbReference type="PANTHER" id="PTHR42028">
    <property type="entry name" value="CHROMOSOME 1, WHOLE GENOME SHOTGUN SEQUENCE"/>
    <property type="match status" value="1"/>
</dbReference>
<feature type="region of interest" description="Disordered" evidence="1">
    <location>
        <begin position="55"/>
        <end position="122"/>
    </location>
</feature>
<dbReference type="PANTHER" id="PTHR42028:SF1">
    <property type="entry name" value="YALI0E30657P"/>
    <property type="match status" value="1"/>
</dbReference>
<gene>
    <name evidence="4" type="ORF">LSUE1_G009140</name>
</gene>
<accession>A0A8T9C105</accession>
<feature type="transmembrane region" description="Helical" evidence="2">
    <location>
        <begin position="6"/>
        <end position="26"/>
    </location>
</feature>
<evidence type="ECO:0000256" key="1">
    <source>
        <dbReference type="SAM" id="MobiDB-lite"/>
    </source>
</evidence>
<keyword evidence="2" id="KW-0472">Membrane</keyword>
<dbReference type="AlphaFoldDB" id="A0A8T9C105"/>
<keyword evidence="5" id="KW-1185">Reference proteome</keyword>
<reference evidence="4 5" key="1">
    <citation type="submission" date="2018-05" db="EMBL/GenBank/DDBJ databases">
        <title>Genome sequencing and assembly of the regulated plant pathogen Lachnellula willkommii and related sister species for the development of diagnostic species identification markers.</title>
        <authorList>
            <person name="Giroux E."/>
            <person name="Bilodeau G."/>
        </authorList>
    </citation>
    <scope>NUCLEOTIDE SEQUENCE [LARGE SCALE GENOMIC DNA]</scope>
    <source>
        <strain evidence="4 5">CBS 268.59</strain>
    </source>
</reference>
<feature type="transmembrane region" description="Helical" evidence="2">
    <location>
        <begin position="271"/>
        <end position="290"/>
    </location>
</feature>
<protein>
    <recommendedName>
        <fullName evidence="3">DUF7137 domain-containing protein</fullName>
    </recommendedName>
</protein>
<evidence type="ECO:0000313" key="5">
    <source>
        <dbReference type="Proteomes" id="UP000469558"/>
    </source>
</evidence>
<dbReference type="OrthoDB" id="2435509at2759"/>
<comment type="caution">
    <text evidence="4">The sequence shown here is derived from an EMBL/GenBank/DDBJ whole genome shotgun (WGS) entry which is preliminary data.</text>
</comment>
<organism evidence="4 5">
    <name type="scientific">Lachnellula suecica</name>
    <dbReference type="NCBI Taxonomy" id="602035"/>
    <lineage>
        <taxon>Eukaryota</taxon>
        <taxon>Fungi</taxon>
        <taxon>Dikarya</taxon>
        <taxon>Ascomycota</taxon>
        <taxon>Pezizomycotina</taxon>
        <taxon>Leotiomycetes</taxon>
        <taxon>Helotiales</taxon>
        <taxon>Lachnaceae</taxon>
        <taxon>Lachnellula</taxon>
    </lineage>
</organism>
<name>A0A8T9C105_9HELO</name>
<sequence>MRTSGSLQLYSILLIFLTTFSAAWPWPRWLPDRDSLIVRQDSSSMILITASSGVHANNNQVPQPKQQAPKPAQHPPRQTAATTGSSTGTGKASTGSKTGSITSTGKGSTSKTPTTTSYDASNAAGGVSIMTPAISSGMQYFKVGQNVTFGWNYTSLLATPSAVDIVATCTANQQLYTIAANQTVANSTGMVIWDTGAYQATAVSDPLLTQTYTLIIYDAASSISATAQPGYLAVYNQYTFGMYTPQAYVGVDDGWVCATCSAGFGDTERRALGLMFGMAALTVLSFTWFVNGLGVVW</sequence>
<dbReference type="EMBL" id="QGMK01000979">
    <property type="protein sequence ID" value="TVY75684.1"/>
    <property type="molecule type" value="Genomic_DNA"/>
</dbReference>
<dbReference type="Pfam" id="PF23585">
    <property type="entry name" value="DUF7137"/>
    <property type="match status" value="1"/>
</dbReference>
<feature type="compositionally biased region" description="Low complexity" evidence="1">
    <location>
        <begin position="56"/>
        <end position="117"/>
    </location>
</feature>
<feature type="domain" description="DUF7137" evidence="3">
    <location>
        <begin position="122"/>
        <end position="259"/>
    </location>
</feature>